<dbReference type="InterPro" id="IPR045474">
    <property type="entry name" value="GEVED"/>
</dbReference>
<feature type="domain" description="GEVED" evidence="3">
    <location>
        <begin position="334"/>
        <end position="408"/>
    </location>
</feature>
<organism evidence="5 6">
    <name type="scientific">Pseudoalteromonas ulvae</name>
    <dbReference type="NCBI Taxonomy" id="107327"/>
    <lineage>
        <taxon>Bacteria</taxon>
        <taxon>Pseudomonadati</taxon>
        <taxon>Pseudomonadota</taxon>
        <taxon>Gammaproteobacteria</taxon>
        <taxon>Alteromonadales</taxon>
        <taxon>Pseudoalteromonadaceae</taxon>
        <taxon>Pseudoalteromonas</taxon>
    </lineage>
</organism>
<evidence type="ECO:0000313" key="5">
    <source>
        <dbReference type="EMBL" id="OUL58492.1"/>
    </source>
</evidence>
<dbReference type="AlphaFoldDB" id="A0A244CSA8"/>
<sequence length="688" mass="74419">MKQLLLGCACLASVTGFAAPFDTCPSKAFLVQQNKAVLFGVNLATGSALTLANEMGTNSKINAIGFSVHDRYLYGWGYQNRSFIRIGKDYQEQPITTSGFPNTDFFVGDVSVLENAYYAYKKGSSLGLYRLELDQSSPDYLQAQRVIDGGQLNLNIFDLAFHPSTGDAFSVDSRGILFQIDVATGQATAVADVGESGTFGAVYFDVEGNFYISRNQDGHVFRIDVAASQPVAQFFAFGPISGNNDGARCATAPIIDEDDTSIDFGDAPDSYGTTLASNGARHEHNSDGLFLGSIVNGEAQPKASDDSDDGVQFVTTLETGFDALIVVSASQSGYLNGWFDWNNNGQFDTDEQALSAEQLQAGNNTFLISVPDNAVAANTWARFRVTEGAVVGAIGGVGNGEVEDYSITVLDSGISRQYYPSQSGWVTLAYEDLWPEVGDYDFNDVVLKYRTITDTKEGQVVRYIIEGQLVALGASYHNGFAVRLAGVAASQINQAVIHHQINQQTQTFSSLEANRNEAIIVVMPDTKNWAASTGSCRFFRTQSGCENDALVDFRVSVPLSSGISENSAPSGLLDPFIFAVNGQNHGPFVNPNNARGWEVHLKNQSPTEAFDSGLFGQADDRSQASAGFYYQSESGLPWAMEMGANWAHPKEKIDLLLAYPEFAEFTQSSGVDKPQWFSRPAANQTINN</sequence>
<keyword evidence="1" id="KW-0732">Signal</keyword>
<evidence type="ECO:0000313" key="6">
    <source>
        <dbReference type="Proteomes" id="UP000194841"/>
    </source>
</evidence>
<evidence type="ECO:0000259" key="2">
    <source>
        <dbReference type="Pfam" id="PF16130"/>
    </source>
</evidence>
<dbReference type="NCBIfam" id="TIGR04456">
    <property type="entry name" value="LruC_dom"/>
    <property type="match status" value="1"/>
</dbReference>
<feature type="domain" description="DUF6923" evidence="4">
    <location>
        <begin position="48"/>
        <end position="251"/>
    </location>
</feature>
<dbReference type="EMBL" id="MWPV01000002">
    <property type="protein sequence ID" value="OUL58492.1"/>
    <property type="molecule type" value="Genomic_DNA"/>
</dbReference>
<dbReference type="OrthoDB" id="1204817at2"/>
<comment type="caution">
    <text evidence="5">The sequence shown here is derived from an EMBL/GenBank/DDBJ whole genome shotgun (WGS) entry which is preliminary data.</text>
</comment>
<evidence type="ECO:0000259" key="3">
    <source>
        <dbReference type="Pfam" id="PF20009"/>
    </source>
</evidence>
<accession>A0A244CSA8</accession>
<feature type="domain" description="DUF4842" evidence="2">
    <location>
        <begin position="458"/>
        <end position="677"/>
    </location>
</feature>
<name>A0A244CSA8_PSEDV</name>
<evidence type="ECO:0000259" key="4">
    <source>
        <dbReference type="Pfam" id="PF21959"/>
    </source>
</evidence>
<dbReference type="InterPro" id="IPR031025">
    <property type="entry name" value="LruC_dom"/>
</dbReference>
<evidence type="ECO:0000256" key="1">
    <source>
        <dbReference type="SAM" id="SignalP"/>
    </source>
</evidence>
<protein>
    <submittedName>
        <fullName evidence="5">LruC domain-containing protein</fullName>
    </submittedName>
</protein>
<proteinExistence type="predicted"/>
<dbReference type="Pfam" id="PF16130">
    <property type="entry name" value="DUF4842"/>
    <property type="match status" value="1"/>
</dbReference>
<gene>
    <name evidence="5" type="ORF">B1199_09205</name>
</gene>
<dbReference type="InterPro" id="IPR032295">
    <property type="entry name" value="DUF4842"/>
</dbReference>
<dbReference type="RefSeq" id="WP_086743795.1">
    <property type="nucleotide sequence ID" value="NZ_MWPV01000002.1"/>
</dbReference>
<dbReference type="Pfam" id="PF20009">
    <property type="entry name" value="GEVED"/>
    <property type="match status" value="1"/>
</dbReference>
<dbReference type="Proteomes" id="UP000194841">
    <property type="component" value="Unassembled WGS sequence"/>
</dbReference>
<feature type="signal peptide" evidence="1">
    <location>
        <begin position="1"/>
        <end position="18"/>
    </location>
</feature>
<reference evidence="5 6" key="1">
    <citation type="submission" date="2017-02" db="EMBL/GenBank/DDBJ databases">
        <title>Pseudoalteromonas ulvae TC14 Genome.</title>
        <authorList>
            <person name="Molmeret M."/>
        </authorList>
    </citation>
    <scope>NUCLEOTIDE SEQUENCE [LARGE SCALE GENOMIC DNA]</scope>
    <source>
        <strain evidence="5">TC14</strain>
    </source>
</reference>
<feature type="chain" id="PRO_5013167976" evidence="1">
    <location>
        <begin position="19"/>
        <end position="688"/>
    </location>
</feature>
<dbReference type="Pfam" id="PF21959">
    <property type="entry name" value="DUF6923"/>
    <property type="match status" value="1"/>
</dbReference>
<dbReference type="SUPFAM" id="SSF63825">
    <property type="entry name" value="YWTD domain"/>
    <property type="match status" value="1"/>
</dbReference>
<keyword evidence="6" id="KW-1185">Reference proteome</keyword>
<dbReference type="InterPro" id="IPR054215">
    <property type="entry name" value="DUF6923"/>
</dbReference>